<organism evidence="1">
    <name type="scientific">Lepeophtheirus salmonis</name>
    <name type="common">Salmon louse</name>
    <name type="synonym">Caligus salmonis</name>
    <dbReference type="NCBI Taxonomy" id="72036"/>
    <lineage>
        <taxon>Eukaryota</taxon>
        <taxon>Metazoa</taxon>
        <taxon>Ecdysozoa</taxon>
        <taxon>Arthropoda</taxon>
        <taxon>Crustacea</taxon>
        <taxon>Multicrustacea</taxon>
        <taxon>Hexanauplia</taxon>
        <taxon>Copepoda</taxon>
        <taxon>Siphonostomatoida</taxon>
        <taxon>Caligidae</taxon>
        <taxon>Lepeophtheirus</taxon>
    </lineage>
</organism>
<reference evidence="1" key="1">
    <citation type="submission" date="2014-05" db="EMBL/GenBank/DDBJ databases">
        <authorList>
            <person name="Chronopoulou M."/>
        </authorList>
    </citation>
    <scope>NUCLEOTIDE SEQUENCE</scope>
    <source>
        <tissue evidence="1">Whole organism</tissue>
    </source>
</reference>
<protein>
    <submittedName>
        <fullName evidence="1">Uncharacterized protein</fullName>
    </submittedName>
</protein>
<name>A0A0K2U0U4_LEPSM</name>
<proteinExistence type="predicted"/>
<sequence length="64" mass="6686">MALLSFITKSPCLRTGTLCCGLSARNSGFMCSPIIKLVSITSYEIPATSAVMKAILHGGEPSIP</sequence>
<dbReference type="EMBL" id="HACA01014211">
    <property type="protein sequence ID" value="CDW31572.1"/>
    <property type="molecule type" value="Transcribed_RNA"/>
</dbReference>
<accession>A0A0K2U0U4</accession>
<evidence type="ECO:0000313" key="1">
    <source>
        <dbReference type="EMBL" id="CDW31572.1"/>
    </source>
</evidence>
<dbReference type="AlphaFoldDB" id="A0A0K2U0U4"/>